<dbReference type="EMBL" id="BPLR01006630">
    <property type="protein sequence ID" value="GIY11299.1"/>
    <property type="molecule type" value="Genomic_DNA"/>
</dbReference>
<name>A0AAV4QPS3_CAEEX</name>
<dbReference type="Proteomes" id="UP001054945">
    <property type="component" value="Unassembled WGS sequence"/>
</dbReference>
<dbReference type="AlphaFoldDB" id="A0AAV4QPS3"/>
<evidence type="ECO:0000313" key="1">
    <source>
        <dbReference type="EMBL" id="GIY11299.1"/>
    </source>
</evidence>
<keyword evidence="2" id="KW-1185">Reference proteome</keyword>
<comment type="caution">
    <text evidence="1">The sequence shown here is derived from an EMBL/GenBank/DDBJ whole genome shotgun (WGS) entry which is preliminary data.</text>
</comment>
<organism evidence="1 2">
    <name type="scientific">Caerostris extrusa</name>
    <name type="common">Bark spider</name>
    <name type="synonym">Caerostris bankana</name>
    <dbReference type="NCBI Taxonomy" id="172846"/>
    <lineage>
        <taxon>Eukaryota</taxon>
        <taxon>Metazoa</taxon>
        <taxon>Ecdysozoa</taxon>
        <taxon>Arthropoda</taxon>
        <taxon>Chelicerata</taxon>
        <taxon>Arachnida</taxon>
        <taxon>Araneae</taxon>
        <taxon>Araneomorphae</taxon>
        <taxon>Entelegynae</taxon>
        <taxon>Araneoidea</taxon>
        <taxon>Araneidae</taxon>
        <taxon>Caerostris</taxon>
    </lineage>
</organism>
<evidence type="ECO:0000313" key="2">
    <source>
        <dbReference type="Proteomes" id="UP001054945"/>
    </source>
</evidence>
<accession>A0AAV4QPS3</accession>
<proteinExistence type="predicted"/>
<sequence length="87" mass="10159">MEEEREMHSTISERSDCLREEDIVTRMSADNGHHVIFGPGSSSKHNGFFHRHKEVVEMVEPSYEVEEFMKLLSLSLKKWFLDACPPH</sequence>
<gene>
    <name evidence="1" type="ORF">CEXT_162711</name>
</gene>
<protein>
    <submittedName>
        <fullName evidence="1">Uncharacterized protein</fullName>
    </submittedName>
</protein>
<reference evidence="1 2" key="1">
    <citation type="submission" date="2021-06" db="EMBL/GenBank/DDBJ databases">
        <title>Caerostris extrusa draft genome.</title>
        <authorList>
            <person name="Kono N."/>
            <person name="Arakawa K."/>
        </authorList>
    </citation>
    <scope>NUCLEOTIDE SEQUENCE [LARGE SCALE GENOMIC DNA]</scope>
</reference>